<organism evidence="1 2">
    <name type="scientific">Rhodoplanes tepidamans</name>
    <name type="common">Rhodoplanes cryptolactis</name>
    <dbReference type="NCBI Taxonomy" id="200616"/>
    <lineage>
        <taxon>Bacteria</taxon>
        <taxon>Pseudomonadati</taxon>
        <taxon>Pseudomonadota</taxon>
        <taxon>Alphaproteobacteria</taxon>
        <taxon>Hyphomicrobiales</taxon>
        <taxon>Nitrobacteraceae</taxon>
        <taxon>Rhodoplanes</taxon>
    </lineage>
</organism>
<keyword evidence="2" id="KW-1185">Reference proteome</keyword>
<reference evidence="1" key="1">
    <citation type="journal article" date="2023" name="Microbiol Resour">
        <title>Genome Sequences of Rhodoplanes serenus and Two Thermotolerant Strains, Rhodoplanes tepidamans and 'Rhodoplanes cryptolactis,' Further Refine the Genus.</title>
        <authorList>
            <person name="Rayyan A.A."/>
            <person name="Kyndt J.A."/>
        </authorList>
    </citation>
    <scope>NUCLEOTIDE SEQUENCE</scope>
    <source>
        <strain evidence="1">DSM 9987</strain>
    </source>
</reference>
<protein>
    <submittedName>
        <fullName evidence="1">Uncharacterized protein</fullName>
    </submittedName>
</protein>
<sequence length="104" mass="10902">MSRLVMPSASFATLAFELRVYANREVLANHGVEEFLARYPNDRLGVTLAELRASAELVGQASMLLSLLAPHEAAVRELVNAAGAPAAAAVPVLALPPAREAAVP</sequence>
<dbReference type="Proteomes" id="UP001165652">
    <property type="component" value="Unassembled WGS sequence"/>
</dbReference>
<evidence type="ECO:0000313" key="1">
    <source>
        <dbReference type="EMBL" id="MDC7787340.1"/>
    </source>
</evidence>
<dbReference type="RefSeq" id="WP_272778180.1">
    <property type="nucleotide sequence ID" value="NZ_JAQQLI010000026.1"/>
</dbReference>
<accession>A0ABT5JE27</accession>
<gene>
    <name evidence="1" type="ORF">PQJ73_16740</name>
</gene>
<comment type="caution">
    <text evidence="1">The sequence shown here is derived from an EMBL/GenBank/DDBJ whole genome shotgun (WGS) entry which is preliminary data.</text>
</comment>
<dbReference type="EMBL" id="JAQQLI010000026">
    <property type="protein sequence ID" value="MDC7787340.1"/>
    <property type="molecule type" value="Genomic_DNA"/>
</dbReference>
<proteinExistence type="predicted"/>
<reference evidence="1" key="2">
    <citation type="submission" date="2023-02" db="EMBL/GenBank/DDBJ databases">
        <authorList>
            <person name="Rayyan A."/>
            <person name="Meyer T."/>
            <person name="Kyndt J.A."/>
        </authorList>
    </citation>
    <scope>NUCLEOTIDE SEQUENCE</scope>
    <source>
        <strain evidence="1">DSM 9987</strain>
    </source>
</reference>
<name>A0ABT5JE27_RHOTP</name>
<evidence type="ECO:0000313" key="2">
    <source>
        <dbReference type="Proteomes" id="UP001165652"/>
    </source>
</evidence>